<gene>
    <name evidence="1" type="ORF">ACCI51_13965</name>
</gene>
<sequence length="146" mass="17275">MWVSNSEREEKEELGREISSIAPEMVSELYVYDPASDSWIDLGRRKELLMTVFSVASTDFRPDKRKYPSENPVDTIKVVVGGWCYDMWFWDERHPDLKMFFTVRKNKCAPLKGEPFPNYMGFKFNSAQLKAFREFLRWARDIDSPN</sequence>
<proteinExistence type="predicted"/>
<dbReference type="EMBL" id="JBGMEL010000013">
    <property type="protein sequence ID" value="MFA0791657.1"/>
    <property type="molecule type" value="Genomic_DNA"/>
</dbReference>
<organism evidence="1 2">
    <name type="scientific">Microbulbifer echini</name>
    <dbReference type="NCBI Taxonomy" id="1529067"/>
    <lineage>
        <taxon>Bacteria</taxon>
        <taxon>Pseudomonadati</taxon>
        <taxon>Pseudomonadota</taxon>
        <taxon>Gammaproteobacteria</taxon>
        <taxon>Cellvibrionales</taxon>
        <taxon>Microbulbiferaceae</taxon>
        <taxon>Microbulbifer</taxon>
    </lineage>
</organism>
<dbReference type="Proteomes" id="UP001569414">
    <property type="component" value="Unassembled WGS sequence"/>
</dbReference>
<accession>A0ABV4NQ22</accession>
<protein>
    <submittedName>
        <fullName evidence="1">Uncharacterized protein</fullName>
    </submittedName>
</protein>
<comment type="caution">
    <text evidence="1">The sequence shown here is derived from an EMBL/GenBank/DDBJ whole genome shotgun (WGS) entry which is preliminary data.</text>
</comment>
<evidence type="ECO:0000313" key="1">
    <source>
        <dbReference type="EMBL" id="MFA0791657.1"/>
    </source>
</evidence>
<keyword evidence="2" id="KW-1185">Reference proteome</keyword>
<reference evidence="1 2" key="1">
    <citation type="submission" date="2024-08" db="EMBL/GenBank/DDBJ databases">
        <authorList>
            <person name="Ishaq N."/>
        </authorList>
    </citation>
    <scope>NUCLEOTIDE SEQUENCE [LARGE SCALE GENOMIC DNA]</scope>
    <source>
        <strain evidence="1 2">JCM 30400</strain>
    </source>
</reference>
<evidence type="ECO:0000313" key="2">
    <source>
        <dbReference type="Proteomes" id="UP001569414"/>
    </source>
</evidence>
<name>A0ABV4NQ22_9GAMM</name>
<dbReference type="RefSeq" id="WP_371844152.1">
    <property type="nucleotide sequence ID" value="NZ_JBGMEL010000013.1"/>
</dbReference>